<proteinExistence type="predicted"/>
<dbReference type="PANTHER" id="PTHR34821:SF3">
    <property type="entry name" value="MEMBRANE PROTEIN"/>
    <property type="match status" value="1"/>
</dbReference>
<dbReference type="RefSeq" id="WP_122926675.1">
    <property type="nucleotide sequence ID" value="NZ_RHHU01000021.1"/>
</dbReference>
<dbReference type="GO" id="GO:0005886">
    <property type="term" value="C:plasma membrane"/>
    <property type="evidence" value="ECO:0007669"/>
    <property type="project" value="TreeGrafter"/>
</dbReference>
<evidence type="ECO:0000256" key="1">
    <source>
        <dbReference type="SAM" id="Phobius"/>
    </source>
</evidence>
<feature type="transmembrane region" description="Helical" evidence="1">
    <location>
        <begin position="91"/>
        <end position="116"/>
    </location>
</feature>
<dbReference type="Proteomes" id="UP000269573">
    <property type="component" value="Unassembled WGS sequence"/>
</dbReference>
<organism evidence="2 3">
    <name type="scientific">Brevibacillus nitrificans</name>
    <dbReference type="NCBI Taxonomy" id="651560"/>
    <lineage>
        <taxon>Bacteria</taxon>
        <taxon>Bacillati</taxon>
        <taxon>Bacillota</taxon>
        <taxon>Bacilli</taxon>
        <taxon>Bacillales</taxon>
        <taxon>Paenibacillaceae</taxon>
        <taxon>Brevibacillus</taxon>
    </lineage>
</organism>
<dbReference type="EMBL" id="RHHU01000021">
    <property type="protein sequence ID" value="RNB79117.1"/>
    <property type="molecule type" value="Genomic_DNA"/>
</dbReference>
<accession>A0A3M8CV35</accession>
<keyword evidence="1" id="KW-1133">Transmembrane helix</keyword>
<feature type="transmembrane region" description="Helical" evidence="1">
    <location>
        <begin position="34"/>
        <end position="52"/>
    </location>
</feature>
<sequence length="142" mass="15274">MQGILYSLLAGVFICLQSVFNAQASEKLGLWQTNAIVHGLGFLVSFSIFLFVRDGEWQKIGEVNKVYLLGGVFGALIVFAVMKGITSIGPAYSVSILLISQLLVALIIDSLGLFGVEKVPLNLNKVMGIGIMIAGLIIFKLK</sequence>
<protein>
    <submittedName>
        <fullName evidence="2">DMT family transporter</fullName>
    </submittedName>
</protein>
<evidence type="ECO:0000313" key="3">
    <source>
        <dbReference type="Proteomes" id="UP000269573"/>
    </source>
</evidence>
<dbReference type="AlphaFoldDB" id="A0A3M8CV35"/>
<keyword evidence="3" id="KW-1185">Reference proteome</keyword>
<keyword evidence="1" id="KW-0472">Membrane</keyword>
<name>A0A3M8CV35_9BACL</name>
<comment type="caution">
    <text evidence="2">The sequence shown here is derived from an EMBL/GenBank/DDBJ whole genome shotgun (WGS) entry which is preliminary data.</text>
</comment>
<feature type="transmembrane region" description="Helical" evidence="1">
    <location>
        <begin position="64"/>
        <end position="85"/>
    </location>
</feature>
<gene>
    <name evidence="2" type="ORF">EDM59_28120</name>
</gene>
<keyword evidence="1" id="KW-0812">Transmembrane</keyword>
<dbReference type="Pfam" id="PF04657">
    <property type="entry name" value="DMT_YdcZ"/>
    <property type="match status" value="1"/>
</dbReference>
<evidence type="ECO:0000313" key="2">
    <source>
        <dbReference type="EMBL" id="RNB79117.1"/>
    </source>
</evidence>
<feature type="transmembrane region" description="Helical" evidence="1">
    <location>
        <begin position="123"/>
        <end position="141"/>
    </location>
</feature>
<reference evidence="2 3" key="1">
    <citation type="submission" date="2018-10" db="EMBL/GenBank/DDBJ databases">
        <title>Phylogenomics of Brevibacillus.</title>
        <authorList>
            <person name="Dunlap C."/>
        </authorList>
    </citation>
    <scope>NUCLEOTIDE SEQUENCE [LARGE SCALE GENOMIC DNA]</scope>
    <source>
        <strain evidence="2 3">JCM 15774</strain>
    </source>
</reference>
<dbReference type="InterPro" id="IPR006750">
    <property type="entry name" value="YdcZ"/>
</dbReference>
<dbReference type="PANTHER" id="PTHR34821">
    <property type="entry name" value="INNER MEMBRANE PROTEIN YDCZ"/>
    <property type="match status" value="1"/>
</dbReference>